<gene>
    <name evidence="3" type="ORF">ENP88_02045</name>
</gene>
<keyword evidence="1" id="KW-1133">Transmembrane helix</keyword>
<proteinExistence type="predicted"/>
<dbReference type="GO" id="GO:0016020">
    <property type="term" value="C:membrane"/>
    <property type="evidence" value="ECO:0007669"/>
    <property type="project" value="InterPro"/>
</dbReference>
<organism evidence="3">
    <name type="scientific">Archaeoglobus fulgidus</name>
    <dbReference type="NCBI Taxonomy" id="2234"/>
    <lineage>
        <taxon>Archaea</taxon>
        <taxon>Methanobacteriati</taxon>
        <taxon>Methanobacteriota</taxon>
        <taxon>Archaeoglobi</taxon>
        <taxon>Archaeoglobales</taxon>
        <taxon>Archaeoglobaceae</taxon>
        <taxon>Archaeoglobus</taxon>
    </lineage>
</organism>
<dbReference type="AlphaFoldDB" id="A0A7J2TGS2"/>
<keyword evidence="1" id="KW-0472">Membrane</keyword>
<evidence type="ECO:0000259" key="2">
    <source>
        <dbReference type="Pfam" id="PF02516"/>
    </source>
</evidence>
<feature type="domain" description="Oligosaccharyl transferase STT3 N-terminal" evidence="2">
    <location>
        <begin position="11"/>
        <end position="97"/>
    </location>
</feature>
<accession>A0A7J2TGS2</accession>
<evidence type="ECO:0000313" key="3">
    <source>
        <dbReference type="EMBL" id="HEH34939.1"/>
    </source>
</evidence>
<reference evidence="3" key="1">
    <citation type="journal article" date="2020" name="mSystems">
        <title>Genome- and Community-Level Interaction Insights into Carbon Utilization and Element Cycling Functions of Hydrothermarchaeota in Hydrothermal Sediment.</title>
        <authorList>
            <person name="Zhou Z."/>
            <person name="Liu Y."/>
            <person name="Xu W."/>
            <person name="Pan J."/>
            <person name="Luo Z.H."/>
            <person name="Li M."/>
        </authorList>
    </citation>
    <scope>NUCLEOTIDE SEQUENCE [LARGE SCALE GENOMIC DNA]</scope>
    <source>
        <strain evidence="3">SpSt-26</strain>
    </source>
</reference>
<protein>
    <recommendedName>
        <fullName evidence="2">Oligosaccharyl transferase STT3 N-terminal domain-containing protein</fullName>
    </recommendedName>
</protein>
<dbReference type="InterPro" id="IPR048307">
    <property type="entry name" value="STT3_N"/>
</dbReference>
<dbReference type="EMBL" id="DSLA01000035">
    <property type="protein sequence ID" value="HEH34939.1"/>
    <property type="molecule type" value="Genomic_DNA"/>
</dbReference>
<name>A0A7J2TGS2_ARCFL</name>
<feature type="transmembrane region" description="Helical" evidence="1">
    <location>
        <begin position="12"/>
        <end position="29"/>
    </location>
</feature>
<feature type="transmembrane region" description="Helical" evidence="1">
    <location>
        <begin position="36"/>
        <end position="57"/>
    </location>
</feature>
<sequence>MATMPCSCFPFIFPVILGVISTILLYQIARKLFGEEVALMSALIFAVCPIVVNYSVVGFADHHIWNLFLVLLSVFLLLTRPVFASVPLTILSLSWLGGPNLRRSFSFGLSFPLQKG</sequence>
<evidence type="ECO:0000256" key="1">
    <source>
        <dbReference type="SAM" id="Phobius"/>
    </source>
</evidence>
<dbReference type="Pfam" id="PF02516">
    <property type="entry name" value="STT3"/>
    <property type="match status" value="1"/>
</dbReference>
<keyword evidence="1" id="KW-0812">Transmembrane</keyword>
<comment type="caution">
    <text evidence="3">The sequence shown here is derived from an EMBL/GenBank/DDBJ whole genome shotgun (WGS) entry which is preliminary data.</text>
</comment>
<feature type="transmembrane region" description="Helical" evidence="1">
    <location>
        <begin position="63"/>
        <end position="96"/>
    </location>
</feature>